<organism evidence="3">
    <name type="scientific">viral metagenome</name>
    <dbReference type="NCBI Taxonomy" id="1070528"/>
    <lineage>
        <taxon>unclassified sequences</taxon>
        <taxon>metagenomes</taxon>
        <taxon>organismal metagenomes</taxon>
    </lineage>
</organism>
<reference evidence="3" key="1">
    <citation type="journal article" date="2020" name="Nature">
        <title>Giant virus diversity and host interactions through global metagenomics.</title>
        <authorList>
            <person name="Schulz F."/>
            <person name="Roux S."/>
            <person name="Paez-Espino D."/>
            <person name="Jungbluth S."/>
            <person name="Walsh D.A."/>
            <person name="Denef V.J."/>
            <person name="McMahon K.D."/>
            <person name="Konstantinidis K.T."/>
            <person name="Eloe-Fadrosh E.A."/>
            <person name="Kyrpides N.C."/>
            <person name="Woyke T."/>
        </authorList>
    </citation>
    <scope>NUCLEOTIDE SEQUENCE</scope>
    <source>
        <strain evidence="3">GVMAG-M-3300010158-60</strain>
    </source>
</reference>
<dbReference type="AlphaFoldDB" id="A0A6C0BAP0"/>
<feature type="compositionally biased region" description="Polar residues" evidence="1">
    <location>
        <begin position="171"/>
        <end position="180"/>
    </location>
</feature>
<dbReference type="EMBL" id="MN739108">
    <property type="protein sequence ID" value="QHS89325.1"/>
    <property type="molecule type" value="Genomic_DNA"/>
</dbReference>
<evidence type="ECO:0000256" key="1">
    <source>
        <dbReference type="SAM" id="MobiDB-lite"/>
    </source>
</evidence>
<accession>A0A6C0BAP0</accession>
<keyword evidence="2" id="KW-0812">Transmembrane</keyword>
<protein>
    <submittedName>
        <fullName evidence="3">Uncharacterized protein</fullName>
    </submittedName>
</protein>
<keyword evidence="2" id="KW-0472">Membrane</keyword>
<evidence type="ECO:0000256" key="2">
    <source>
        <dbReference type="SAM" id="Phobius"/>
    </source>
</evidence>
<evidence type="ECO:0000313" key="3">
    <source>
        <dbReference type="EMBL" id="QHS89325.1"/>
    </source>
</evidence>
<proteinExistence type="predicted"/>
<feature type="transmembrane region" description="Helical" evidence="2">
    <location>
        <begin position="12"/>
        <end position="38"/>
    </location>
</feature>
<feature type="transmembrane region" description="Helical" evidence="2">
    <location>
        <begin position="44"/>
        <end position="64"/>
    </location>
</feature>
<name>A0A6C0BAP0_9ZZZZ</name>
<sequence>MKQNMFLPVLTALVVFYNFLYLPMQISVLSLLAAFALYGLTNNLVVSMIILVATPLLVLTTRLYKQNMDGFANAEHSAASVSERVKEIKKASHTEAKVPSGTLESPEIENFQNISSEEKAPVDTGSAVSVPAYVKEKGRMLVIPEQAVPKMDSVERDPKANPVVAVHDADSIQTALSSESARPLQGADSVPSQQVGPMPV</sequence>
<feature type="region of interest" description="Disordered" evidence="1">
    <location>
        <begin position="168"/>
        <end position="200"/>
    </location>
</feature>
<feature type="compositionally biased region" description="Polar residues" evidence="1">
    <location>
        <begin position="190"/>
        <end position="200"/>
    </location>
</feature>
<keyword evidence="2" id="KW-1133">Transmembrane helix</keyword>